<gene>
    <name evidence="1" type="ORF">J437_LFUL009908</name>
</gene>
<name>A0A8K0K1X3_LADFU</name>
<protein>
    <submittedName>
        <fullName evidence="1">Uncharacterized protein</fullName>
    </submittedName>
</protein>
<dbReference type="EMBL" id="KZ308275">
    <property type="protein sequence ID" value="KAG8226331.1"/>
    <property type="molecule type" value="Genomic_DNA"/>
</dbReference>
<dbReference type="AlphaFoldDB" id="A0A8K0K1X3"/>
<dbReference type="PANTHER" id="PTHR10170:SF10">
    <property type="entry name" value="HUNTINGTIN"/>
    <property type="match status" value="1"/>
</dbReference>
<dbReference type="OrthoDB" id="44867at2759"/>
<dbReference type="InterPro" id="IPR048413">
    <property type="entry name" value="Htt_C-HEAT_rpt"/>
</dbReference>
<dbReference type="InterPro" id="IPR028426">
    <property type="entry name" value="Huntingtin_fam"/>
</dbReference>
<organism evidence="1 2">
    <name type="scientific">Ladona fulva</name>
    <name type="common">Scarce chaser dragonfly</name>
    <name type="synonym">Libellula fulva</name>
    <dbReference type="NCBI Taxonomy" id="123851"/>
    <lineage>
        <taxon>Eukaryota</taxon>
        <taxon>Metazoa</taxon>
        <taxon>Ecdysozoa</taxon>
        <taxon>Arthropoda</taxon>
        <taxon>Hexapoda</taxon>
        <taxon>Insecta</taxon>
        <taxon>Pterygota</taxon>
        <taxon>Palaeoptera</taxon>
        <taxon>Odonata</taxon>
        <taxon>Epiprocta</taxon>
        <taxon>Anisoptera</taxon>
        <taxon>Libelluloidea</taxon>
        <taxon>Libellulidae</taxon>
        <taxon>Ladona</taxon>
    </lineage>
</organism>
<evidence type="ECO:0000313" key="1">
    <source>
        <dbReference type="EMBL" id="KAG8226331.1"/>
    </source>
</evidence>
<dbReference type="Proteomes" id="UP000792457">
    <property type="component" value="Unassembled WGS sequence"/>
</dbReference>
<reference evidence="1" key="2">
    <citation type="submission" date="2017-10" db="EMBL/GenBank/DDBJ databases">
        <title>Ladona fulva Genome sequencing and assembly.</title>
        <authorList>
            <person name="Murali S."/>
            <person name="Richards S."/>
            <person name="Bandaranaike D."/>
            <person name="Bellair M."/>
            <person name="Blankenburg K."/>
            <person name="Chao H."/>
            <person name="Dinh H."/>
            <person name="Doddapaneni H."/>
            <person name="Dugan-Rocha S."/>
            <person name="Elkadiri S."/>
            <person name="Gnanaolivu R."/>
            <person name="Hernandez B."/>
            <person name="Skinner E."/>
            <person name="Javaid M."/>
            <person name="Lee S."/>
            <person name="Li M."/>
            <person name="Ming W."/>
            <person name="Munidasa M."/>
            <person name="Muniz J."/>
            <person name="Nguyen L."/>
            <person name="Hughes D."/>
            <person name="Osuji N."/>
            <person name="Pu L.-L."/>
            <person name="Puazo M."/>
            <person name="Qu C."/>
            <person name="Quiroz J."/>
            <person name="Raj R."/>
            <person name="Weissenberger G."/>
            <person name="Xin Y."/>
            <person name="Zou X."/>
            <person name="Han Y."/>
            <person name="Worley K."/>
            <person name="Muzny D."/>
            <person name="Gibbs R."/>
        </authorList>
    </citation>
    <scope>NUCLEOTIDE SEQUENCE</scope>
    <source>
        <strain evidence="1">Sampled in the wild</strain>
    </source>
</reference>
<evidence type="ECO:0000313" key="2">
    <source>
        <dbReference type="Proteomes" id="UP000792457"/>
    </source>
</evidence>
<sequence length="127" mass="14291">MGWISRQQFEEMWVAFLGVLSFSPSEGTSPEETLIMAQANSLAVQAMTALLIQTLLLPIPGNPSVSHFIHQARDNPLEFQNSSSGQKLASIHELLCWRIQDFDLLGNHIQLQDVFHRGNLEKVNNCF</sequence>
<dbReference type="GO" id="GO:0005737">
    <property type="term" value="C:cytoplasm"/>
    <property type="evidence" value="ECO:0007669"/>
    <property type="project" value="TreeGrafter"/>
</dbReference>
<dbReference type="PANTHER" id="PTHR10170">
    <property type="entry name" value="HUNTINGTON DISEASE PROTEIN"/>
    <property type="match status" value="1"/>
</dbReference>
<keyword evidence="2" id="KW-1185">Reference proteome</keyword>
<feature type="non-terminal residue" evidence="1">
    <location>
        <position position="127"/>
    </location>
</feature>
<proteinExistence type="predicted"/>
<dbReference type="Pfam" id="PF20927">
    <property type="entry name" value="Htt_C-HEAT"/>
    <property type="match status" value="1"/>
</dbReference>
<accession>A0A8K0K1X3</accession>
<reference evidence="1" key="1">
    <citation type="submission" date="2013-04" db="EMBL/GenBank/DDBJ databases">
        <authorList>
            <person name="Qu J."/>
            <person name="Murali S.C."/>
            <person name="Bandaranaike D."/>
            <person name="Bellair M."/>
            <person name="Blankenburg K."/>
            <person name="Chao H."/>
            <person name="Dinh H."/>
            <person name="Doddapaneni H."/>
            <person name="Downs B."/>
            <person name="Dugan-Rocha S."/>
            <person name="Elkadiri S."/>
            <person name="Gnanaolivu R.D."/>
            <person name="Hernandez B."/>
            <person name="Javaid M."/>
            <person name="Jayaseelan J.C."/>
            <person name="Lee S."/>
            <person name="Li M."/>
            <person name="Ming W."/>
            <person name="Munidasa M."/>
            <person name="Muniz J."/>
            <person name="Nguyen L."/>
            <person name="Ongeri F."/>
            <person name="Osuji N."/>
            <person name="Pu L.-L."/>
            <person name="Puazo M."/>
            <person name="Qu C."/>
            <person name="Quiroz J."/>
            <person name="Raj R."/>
            <person name="Weissenberger G."/>
            <person name="Xin Y."/>
            <person name="Zou X."/>
            <person name="Han Y."/>
            <person name="Richards S."/>
            <person name="Worley K."/>
            <person name="Muzny D."/>
            <person name="Gibbs R."/>
        </authorList>
    </citation>
    <scope>NUCLEOTIDE SEQUENCE</scope>
    <source>
        <strain evidence="1">Sampled in the wild</strain>
    </source>
</reference>
<comment type="caution">
    <text evidence="1">The sequence shown here is derived from an EMBL/GenBank/DDBJ whole genome shotgun (WGS) entry which is preliminary data.</text>
</comment>